<sequence length="221" mass="25802">MEYKYEAFFKDLLVNETYYIAVKNKKMVRKEVDGKNYPCFWTEKSLAEEFFKDNHQSYDKIISRDIDRFVTSEMDDLFDKGDEVLVNVTDKVQGHFIDIYDFTKQLMTELDRIRTVEFSRITASTDEVFGLTDKGSKHFIIISENGESKPNIMPVWSNYKSAEKVRDEDFEECEVREVEGEVFSDWLEKLRDNDEGVGINLKPGVVGTIVSAQTLKNELSY</sequence>
<proteinExistence type="predicted"/>
<evidence type="ECO:0000313" key="3">
    <source>
        <dbReference type="Proteomes" id="UP000293854"/>
    </source>
</evidence>
<gene>
    <name evidence="2" type="ORF">EIG99_10610</name>
    <name evidence="1" type="ORF">I6J05_06475</name>
</gene>
<organism evidence="2 3">
    <name type="scientific">Staphylococcus condimenti</name>
    <dbReference type="NCBI Taxonomy" id="70255"/>
    <lineage>
        <taxon>Bacteria</taxon>
        <taxon>Bacillati</taxon>
        <taxon>Bacillota</taxon>
        <taxon>Bacilli</taxon>
        <taxon>Bacillales</taxon>
        <taxon>Staphylococcaceae</taxon>
        <taxon>Staphylococcus</taxon>
    </lineage>
</organism>
<keyword evidence="4" id="KW-1185">Reference proteome</keyword>
<dbReference type="RefSeq" id="WP_047132323.1">
    <property type="nucleotide sequence ID" value="NZ_CP015114.1"/>
</dbReference>
<dbReference type="AlphaFoldDB" id="A0A143PE75"/>
<dbReference type="Proteomes" id="UP000595942">
    <property type="component" value="Chromosome"/>
</dbReference>
<name>A0A143PE75_9STAP</name>
<evidence type="ECO:0000313" key="4">
    <source>
        <dbReference type="Proteomes" id="UP000595942"/>
    </source>
</evidence>
<accession>A0A143PE75</accession>
<reference evidence="1 4" key="2">
    <citation type="submission" date="2021-01" db="EMBL/GenBank/DDBJ databases">
        <title>FDA dAtabase for Regulatory Grade micrObial Sequences (FDA-ARGOS): Supporting development and validation of Infectious Disease Dx tests.</title>
        <authorList>
            <person name="Sproer C."/>
            <person name="Gronow S."/>
            <person name="Severitt S."/>
            <person name="Schroder I."/>
            <person name="Tallon L."/>
            <person name="Sadzewicz L."/>
            <person name="Zhao X."/>
            <person name="Boylan J."/>
            <person name="Ott S."/>
            <person name="Bowen H."/>
            <person name="Vavikolanu K."/>
            <person name="Mehta A."/>
            <person name="Aluvathingal J."/>
            <person name="Nadendla S."/>
            <person name="Lowell S."/>
            <person name="Myers T."/>
            <person name="Yan Y."/>
            <person name="Sichtig H."/>
        </authorList>
    </citation>
    <scope>NUCLEOTIDE SEQUENCE [LARGE SCALE GENOMIC DNA]</scope>
    <source>
        <strain evidence="1 4">FDAARGOS_1148</strain>
    </source>
</reference>
<dbReference type="EMBL" id="RQTE01000230">
    <property type="protein sequence ID" value="RZI00763.1"/>
    <property type="molecule type" value="Genomic_DNA"/>
</dbReference>
<evidence type="ECO:0000313" key="1">
    <source>
        <dbReference type="EMBL" id="QQS83921.1"/>
    </source>
</evidence>
<evidence type="ECO:0000313" key="2">
    <source>
        <dbReference type="EMBL" id="RZI00763.1"/>
    </source>
</evidence>
<dbReference type="GeneID" id="93726080"/>
<dbReference type="Proteomes" id="UP000293854">
    <property type="component" value="Unassembled WGS sequence"/>
</dbReference>
<reference evidence="2 3" key="1">
    <citation type="submission" date="2018-11" db="EMBL/GenBank/DDBJ databases">
        <title>Genomic profiling of Staphylococcus species from a Poultry farm system in KwaZulu-Natal, South Africa.</title>
        <authorList>
            <person name="Amoako D.G."/>
            <person name="Somboro A.M."/>
            <person name="Abia A.L.K."/>
            <person name="Bester L.A."/>
            <person name="Essack S.Y."/>
        </authorList>
    </citation>
    <scope>NUCLEOTIDE SEQUENCE [LARGE SCALE GENOMIC DNA]</scope>
    <source>
        <strain evidence="2 3">SA11</strain>
    </source>
</reference>
<dbReference type="OrthoDB" id="2393156at2"/>
<protein>
    <submittedName>
        <fullName evidence="2">DUF2750 domain-containing protein</fullName>
    </submittedName>
</protein>
<dbReference type="InterPro" id="IPR021284">
    <property type="entry name" value="DUF2750"/>
</dbReference>
<dbReference type="KEGG" id="scv:A4G25_11990"/>
<dbReference type="Pfam" id="PF11042">
    <property type="entry name" value="DUF2750"/>
    <property type="match status" value="1"/>
</dbReference>
<dbReference type="EMBL" id="CP068073">
    <property type="protein sequence ID" value="QQS83921.1"/>
    <property type="molecule type" value="Genomic_DNA"/>
</dbReference>